<dbReference type="Proteomes" id="UP001178507">
    <property type="component" value="Unassembled WGS sequence"/>
</dbReference>
<dbReference type="AlphaFoldDB" id="A0AA36JS21"/>
<dbReference type="EMBL" id="CAUJNA010003871">
    <property type="protein sequence ID" value="CAJ1411377.1"/>
    <property type="molecule type" value="Genomic_DNA"/>
</dbReference>
<accession>A0AA36JS21</accession>
<gene>
    <name evidence="1" type="ORF">EVOR1521_LOCUS31970</name>
</gene>
<organism evidence="1 2">
    <name type="scientific">Effrenium voratum</name>
    <dbReference type="NCBI Taxonomy" id="2562239"/>
    <lineage>
        <taxon>Eukaryota</taxon>
        <taxon>Sar</taxon>
        <taxon>Alveolata</taxon>
        <taxon>Dinophyceae</taxon>
        <taxon>Suessiales</taxon>
        <taxon>Symbiodiniaceae</taxon>
        <taxon>Effrenium</taxon>
    </lineage>
</organism>
<comment type="caution">
    <text evidence="1">The sequence shown here is derived from an EMBL/GenBank/DDBJ whole genome shotgun (WGS) entry which is preliminary data.</text>
</comment>
<protein>
    <submittedName>
        <fullName evidence="1">Uncharacterized protein</fullName>
    </submittedName>
</protein>
<evidence type="ECO:0000313" key="1">
    <source>
        <dbReference type="EMBL" id="CAJ1411377.1"/>
    </source>
</evidence>
<name>A0AA36JS21_9DINO</name>
<proteinExistence type="predicted"/>
<evidence type="ECO:0000313" key="2">
    <source>
        <dbReference type="Proteomes" id="UP001178507"/>
    </source>
</evidence>
<reference evidence="1" key="1">
    <citation type="submission" date="2023-08" db="EMBL/GenBank/DDBJ databases">
        <authorList>
            <person name="Chen Y."/>
            <person name="Shah S."/>
            <person name="Dougan E. K."/>
            <person name="Thang M."/>
            <person name="Chan C."/>
        </authorList>
    </citation>
    <scope>NUCLEOTIDE SEQUENCE</scope>
</reference>
<sequence>MTKQLRGSAFSACAVLAAFTVAGWAFVSPRVSMRQPQLNRELVQRQFFGNKPAQPAVEEETVGDKIKAFWADERTQKFIAFGGLASTALDMLGLLGGEAGVGASLSEAFATFDAGAALSEGSSTAEALADAAQSADFSSASESIGEFGAN</sequence>
<keyword evidence="2" id="KW-1185">Reference proteome</keyword>